<gene>
    <name evidence="1" type="ORF">G6N73_26135</name>
</gene>
<protein>
    <submittedName>
        <fullName evidence="1">Uncharacterized protein</fullName>
    </submittedName>
</protein>
<evidence type="ECO:0000313" key="1">
    <source>
        <dbReference type="EMBL" id="NGO54561.1"/>
    </source>
</evidence>
<reference evidence="1 2" key="1">
    <citation type="submission" date="2020-02" db="EMBL/GenBank/DDBJ databases">
        <title>Genome sequence of strain CCNWXJ40-4.</title>
        <authorList>
            <person name="Gao J."/>
            <person name="Sun J."/>
        </authorList>
    </citation>
    <scope>NUCLEOTIDE SEQUENCE [LARGE SCALE GENOMIC DNA]</scope>
    <source>
        <strain evidence="1 2">CCNWXJ 40-4</strain>
    </source>
</reference>
<keyword evidence="2" id="KW-1185">Reference proteome</keyword>
<accession>A0A6G4WIH5</accession>
<dbReference type="RefSeq" id="WP_165032898.1">
    <property type="nucleotide sequence ID" value="NZ_JAAKZF010000056.1"/>
</dbReference>
<dbReference type="AlphaFoldDB" id="A0A6G4WIH5"/>
<dbReference type="Proteomes" id="UP001642900">
    <property type="component" value="Unassembled WGS sequence"/>
</dbReference>
<sequence length="60" mass="6772">MTEKDNKPTAPTDGEQAGKASYWQALVAEGFVPARRPKRMIVREGHPEVPLTRPDKRVKE</sequence>
<organism evidence="1 2">
    <name type="scientific">Allomesorhizobium camelthorni</name>
    <dbReference type="NCBI Taxonomy" id="475069"/>
    <lineage>
        <taxon>Bacteria</taxon>
        <taxon>Pseudomonadati</taxon>
        <taxon>Pseudomonadota</taxon>
        <taxon>Alphaproteobacteria</taxon>
        <taxon>Hyphomicrobiales</taxon>
        <taxon>Phyllobacteriaceae</taxon>
        <taxon>Allomesorhizobium</taxon>
    </lineage>
</organism>
<name>A0A6G4WIH5_9HYPH</name>
<proteinExistence type="predicted"/>
<comment type="caution">
    <text evidence="1">The sequence shown here is derived from an EMBL/GenBank/DDBJ whole genome shotgun (WGS) entry which is preliminary data.</text>
</comment>
<dbReference type="EMBL" id="JAAKZF010000056">
    <property type="protein sequence ID" value="NGO54561.1"/>
    <property type="molecule type" value="Genomic_DNA"/>
</dbReference>
<evidence type="ECO:0000313" key="2">
    <source>
        <dbReference type="Proteomes" id="UP001642900"/>
    </source>
</evidence>